<dbReference type="AlphaFoldDB" id="A0A1J7CCE2"/>
<dbReference type="Gene3D" id="3.40.190.10">
    <property type="entry name" value="Periplasmic binding protein-like II"/>
    <property type="match status" value="2"/>
</dbReference>
<name>A0A1J7CCE2_9ACTN</name>
<dbReference type="EMBL" id="MLCF01000056">
    <property type="protein sequence ID" value="OIV37338.1"/>
    <property type="molecule type" value="Genomic_DNA"/>
</dbReference>
<dbReference type="STRING" id="1428644.BIV57_11375"/>
<feature type="chain" id="PRO_5038785860" description="Sugar ABC transporter substrate-binding protein" evidence="1">
    <location>
        <begin position="21"/>
        <end position="543"/>
    </location>
</feature>
<evidence type="ECO:0000313" key="2">
    <source>
        <dbReference type="EMBL" id="OIV37338.1"/>
    </source>
</evidence>
<evidence type="ECO:0008006" key="4">
    <source>
        <dbReference type="Google" id="ProtNLM"/>
    </source>
</evidence>
<dbReference type="RefSeq" id="WP_071656666.1">
    <property type="nucleotide sequence ID" value="NZ_MLCF01000056.1"/>
</dbReference>
<evidence type="ECO:0000256" key="1">
    <source>
        <dbReference type="SAM" id="SignalP"/>
    </source>
</evidence>
<evidence type="ECO:0000313" key="3">
    <source>
        <dbReference type="Proteomes" id="UP000243342"/>
    </source>
</evidence>
<feature type="signal peptide" evidence="1">
    <location>
        <begin position="1"/>
        <end position="20"/>
    </location>
</feature>
<protein>
    <recommendedName>
        <fullName evidence="4">Sugar ABC transporter substrate-binding protein</fullName>
    </recommendedName>
</protein>
<keyword evidence="3" id="KW-1185">Reference proteome</keyword>
<dbReference type="Proteomes" id="UP000243342">
    <property type="component" value="Unassembled WGS sequence"/>
</dbReference>
<accession>A0A1J7CCE2</accession>
<dbReference type="SUPFAM" id="SSF53850">
    <property type="entry name" value="Periplasmic binding protein-like II"/>
    <property type="match status" value="1"/>
</dbReference>
<gene>
    <name evidence="2" type="ORF">BIV57_11375</name>
</gene>
<dbReference type="OrthoDB" id="2513152at2"/>
<comment type="caution">
    <text evidence="2">The sequence shown here is derived from an EMBL/GenBank/DDBJ whole genome shotgun (WGS) entry which is preliminary data.</text>
</comment>
<dbReference type="PROSITE" id="PS51257">
    <property type="entry name" value="PROKAR_LIPOPROTEIN"/>
    <property type="match status" value="1"/>
</dbReference>
<keyword evidence="1" id="KW-0732">Signal</keyword>
<organism evidence="2 3">
    <name type="scientific">Mangrovactinospora gilvigrisea</name>
    <dbReference type="NCBI Taxonomy" id="1428644"/>
    <lineage>
        <taxon>Bacteria</taxon>
        <taxon>Bacillati</taxon>
        <taxon>Actinomycetota</taxon>
        <taxon>Actinomycetes</taxon>
        <taxon>Kitasatosporales</taxon>
        <taxon>Streptomycetaceae</taxon>
        <taxon>Mangrovactinospora</taxon>
    </lineage>
</organism>
<proteinExistence type="predicted"/>
<reference evidence="2 3" key="1">
    <citation type="submission" date="2016-10" db="EMBL/GenBank/DDBJ databases">
        <title>Genome sequence of Streptomyces gilvigriseus MUSC 26.</title>
        <authorList>
            <person name="Lee L.-H."/>
            <person name="Ser H.-L."/>
        </authorList>
    </citation>
    <scope>NUCLEOTIDE SEQUENCE [LARGE SCALE GENOMIC DNA]</scope>
    <source>
        <strain evidence="2 3">MUSC 26</strain>
    </source>
</reference>
<sequence length="543" mass="58071">MSTLNRRGFLGVAAAGTLSAAGLASLTACGSGAATSGGAAKSAKVKLPDFVAAKTAAPDIAGVSGGPDPVYLRYPANPVKATSGAPGDGKPISVLTETWVQPAPSGSSNQYMTELNKRLGSKLDLTVTQDVGDGYLGKFNSIIAGGQIPDLVWFPPNQGLQKVPALLQAKFHDLTPYLSGSAVRKYPNLANLPTYAWKTSVVDGRIWGVTVAQSHFGQTYIVNSDFWKKVGGTTFSSADDFFNKAKELVDQRTKKYPLEPAYINAVHLFSEWWGAPNSWADKGGKLTHMFESDEYFAALEFAVKCFKANLFWPDATLANANPKVAGGQIGAYVESMPKAISTADNLSWPADAMVPFAAESGSKPNFHLNYGSIGFTAISNGVDKARIPTLLKVMDYLAAPMGTEENLFLTYGIEGRDYKRTSSGDLTITAKGQAEAVTSFSPIQNFTQAPPYVYAPGAPARAKRVNEVQKQLHAMAIENPVNGLYSDTNTNKGATLTQNMYDLLNDIVAGRKPLSAWKGGVKTWRSQGGDQMRSEYEKALAKS</sequence>
<dbReference type="PROSITE" id="PS51318">
    <property type="entry name" value="TAT"/>
    <property type="match status" value="1"/>
</dbReference>
<dbReference type="InterPro" id="IPR006311">
    <property type="entry name" value="TAT_signal"/>
</dbReference>